<organism evidence="8 9">
    <name type="scientific">Mycolicibacterium fluoranthenivorans</name>
    <dbReference type="NCBI Taxonomy" id="258505"/>
    <lineage>
        <taxon>Bacteria</taxon>
        <taxon>Bacillati</taxon>
        <taxon>Actinomycetota</taxon>
        <taxon>Actinomycetes</taxon>
        <taxon>Mycobacteriales</taxon>
        <taxon>Mycobacteriaceae</taxon>
        <taxon>Mycolicibacterium</taxon>
    </lineage>
</organism>
<sequence length="191" mass="20718">MGSFGGNSGWERTDAQLLAAHVAGDRFAFEELFIRYQRPLYRLARFTTHSPEDAGDALQDAMLSAHCAAATFRHGSSVSSWLHRIVLNACLDRLRRRKARPTTPLEDGDGPVHDATAQVDTAIVVEQALMRLPVDQRAAVVAVDMQGFSVAETARMLGVAEGTVKSRCARARAKLARALAEPAERALPVAP</sequence>
<dbReference type="GO" id="GO:0016987">
    <property type="term" value="F:sigma factor activity"/>
    <property type="evidence" value="ECO:0007669"/>
    <property type="project" value="UniProtKB-KW"/>
</dbReference>
<dbReference type="NCBIfam" id="NF007225">
    <property type="entry name" value="PRK09643.1"/>
    <property type="match status" value="1"/>
</dbReference>
<evidence type="ECO:0000313" key="9">
    <source>
        <dbReference type="Proteomes" id="UP000199707"/>
    </source>
</evidence>
<gene>
    <name evidence="8" type="ORF">SAMN02799620_03741</name>
</gene>
<dbReference type="Proteomes" id="UP000199707">
    <property type="component" value="Unassembled WGS sequence"/>
</dbReference>
<dbReference type="InterPro" id="IPR013325">
    <property type="entry name" value="RNA_pol_sigma_r2"/>
</dbReference>
<accession>A0A1G4WLF0</accession>
<protein>
    <submittedName>
        <fullName evidence="8">RNA polymerase sigma-70 factor, ECF subfamily</fullName>
    </submittedName>
</protein>
<evidence type="ECO:0000256" key="1">
    <source>
        <dbReference type="ARBA" id="ARBA00010641"/>
    </source>
</evidence>
<reference evidence="9" key="1">
    <citation type="submission" date="2016-10" db="EMBL/GenBank/DDBJ databases">
        <authorList>
            <person name="Varghese N."/>
            <person name="Submissions S."/>
        </authorList>
    </citation>
    <scope>NUCLEOTIDE SEQUENCE [LARGE SCALE GENOMIC DNA]</scope>
    <source>
        <strain evidence="9">UNC267MFSha1.1M11</strain>
    </source>
</reference>
<dbReference type="InterPro" id="IPR036388">
    <property type="entry name" value="WH-like_DNA-bd_sf"/>
</dbReference>
<dbReference type="STRING" id="1502745.SAMN02799620_03741"/>
<dbReference type="AlphaFoldDB" id="A0A1G4WLF0"/>
<evidence type="ECO:0000313" key="8">
    <source>
        <dbReference type="EMBL" id="SCX24649.1"/>
    </source>
</evidence>
<dbReference type="RefSeq" id="WP_090359519.1">
    <property type="nucleotide sequence ID" value="NZ_FMUB01000007.1"/>
</dbReference>
<dbReference type="Gene3D" id="1.10.10.10">
    <property type="entry name" value="Winged helix-like DNA-binding domain superfamily/Winged helix DNA-binding domain"/>
    <property type="match status" value="1"/>
</dbReference>
<dbReference type="Pfam" id="PF04542">
    <property type="entry name" value="Sigma70_r2"/>
    <property type="match status" value="1"/>
</dbReference>
<name>A0A1G4WLF0_9MYCO</name>
<dbReference type="SUPFAM" id="SSF88659">
    <property type="entry name" value="Sigma3 and sigma4 domains of RNA polymerase sigma factors"/>
    <property type="match status" value="1"/>
</dbReference>
<proteinExistence type="inferred from homology"/>
<evidence type="ECO:0000259" key="6">
    <source>
        <dbReference type="Pfam" id="PF04542"/>
    </source>
</evidence>
<dbReference type="Gene3D" id="1.10.1740.10">
    <property type="match status" value="1"/>
</dbReference>
<feature type="domain" description="RNA polymerase sigma factor 70 region 4 type 2" evidence="7">
    <location>
        <begin position="125"/>
        <end position="175"/>
    </location>
</feature>
<dbReference type="EMBL" id="FMUB01000007">
    <property type="protein sequence ID" value="SCX24649.1"/>
    <property type="molecule type" value="Genomic_DNA"/>
</dbReference>
<evidence type="ECO:0000256" key="2">
    <source>
        <dbReference type="ARBA" id="ARBA00023015"/>
    </source>
</evidence>
<dbReference type="InterPro" id="IPR013249">
    <property type="entry name" value="RNA_pol_sigma70_r4_t2"/>
</dbReference>
<keyword evidence="5" id="KW-0804">Transcription</keyword>
<evidence type="ECO:0000259" key="7">
    <source>
        <dbReference type="Pfam" id="PF08281"/>
    </source>
</evidence>
<evidence type="ECO:0000256" key="5">
    <source>
        <dbReference type="ARBA" id="ARBA00023163"/>
    </source>
</evidence>
<dbReference type="PANTHER" id="PTHR43133">
    <property type="entry name" value="RNA POLYMERASE ECF-TYPE SIGMA FACTO"/>
    <property type="match status" value="1"/>
</dbReference>
<keyword evidence="4" id="KW-0238">DNA-binding</keyword>
<dbReference type="NCBIfam" id="TIGR02937">
    <property type="entry name" value="sigma70-ECF"/>
    <property type="match status" value="1"/>
</dbReference>
<dbReference type="Pfam" id="PF08281">
    <property type="entry name" value="Sigma70_r4_2"/>
    <property type="match status" value="1"/>
</dbReference>
<dbReference type="GO" id="GO:0003677">
    <property type="term" value="F:DNA binding"/>
    <property type="evidence" value="ECO:0007669"/>
    <property type="project" value="UniProtKB-KW"/>
</dbReference>
<dbReference type="PANTHER" id="PTHR43133:SF50">
    <property type="entry name" value="ECF RNA POLYMERASE SIGMA FACTOR SIGM"/>
    <property type="match status" value="1"/>
</dbReference>
<dbReference type="InterPro" id="IPR007627">
    <property type="entry name" value="RNA_pol_sigma70_r2"/>
</dbReference>
<evidence type="ECO:0000256" key="4">
    <source>
        <dbReference type="ARBA" id="ARBA00023125"/>
    </source>
</evidence>
<keyword evidence="2" id="KW-0805">Transcription regulation</keyword>
<dbReference type="InterPro" id="IPR013324">
    <property type="entry name" value="RNA_pol_sigma_r3/r4-like"/>
</dbReference>
<comment type="similarity">
    <text evidence="1">Belongs to the sigma-70 factor family. ECF subfamily.</text>
</comment>
<dbReference type="SUPFAM" id="SSF88946">
    <property type="entry name" value="Sigma2 domain of RNA polymerase sigma factors"/>
    <property type="match status" value="1"/>
</dbReference>
<dbReference type="GO" id="GO:0006352">
    <property type="term" value="P:DNA-templated transcription initiation"/>
    <property type="evidence" value="ECO:0007669"/>
    <property type="project" value="InterPro"/>
</dbReference>
<feature type="domain" description="RNA polymerase sigma-70 region 2" evidence="6">
    <location>
        <begin position="32"/>
        <end position="99"/>
    </location>
</feature>
<dbReference type="InterPro" id="IPR039425">
    <property type="entry name" value="RNA_pol_sigma-70-like"/>
</dbReference>
<dbReference type="InterPro" id="IPR014284">
    <property type="entry name" value="RNA_pol_sigma-70_dom"/>
</dbReference>
<keyword evidence="3" id="KW-0731">Sigma factor</keyword>
<evidence type="ECO:0000256" key="3">
    <source>
        <dbReference type="ARBA" id="ARBA00023082"/>
    </source>
</evidence>